<keyword evidence="6" id="KW-1185">Reference proteome</keyword>
<sequence>MGISSLIAPRRGRLAAIAATAALTAAVFVLPAKAATDPKAVVKNYSDIALAMYTDSLTTAQALQTAVDALIAKPSQETLDAARTAWKAARVPYQQTEVYRFGNAIVDDWEGRVNGWPLDEGLIDYVDKSYGTESDENALYTANVIANKEIEIDGQKVDTSKITPDLLSGTLQEAGDIEANVATGYHAIEFLLWGQDLNGTGPGAGNRPYTDYDTANCTGGNCDRRGDYLKAATTLLVSDLQDMVNNWKEGGEARKALEDGEPNAAISTIFTGMGSLSYGELAGERMKLGLMLHDPEEEHDCFSDNTYNSHLYDATGIRDIYLGAYKRVDGSVVSGPSVSDLVKETDPAINTELTGKLDTTIAKMEAMKARAEGGEAYDQQIGEGNTEGNATVQAAIDALIDQTKSIERAVSSLKLEAIAFEGSDSLDAPDKVFQ</sequence>
<proteinExistence type="predicted"/>
<dbReference type="InterPro" id="IPR018976">
    <property type="entry name" value="Imelysin-like"/>
</dbReference>
<feature type="signal peptide" evidence="3">
    <location>
        <begin position="1"/>
        <end position="34"/>
    </location>
</feature>
<dbReference type="Gene3D" id="1.20.1420.20">
    <property type="entry name" value="M75 peptidase, HXXE motif"/>
    <property type="match status" value="1"/>
</dbReference>
<accession>A0A371XKB9</accession>
<evidence type="ECO:0000259" key="4">
    <source>
        <dbReference type="Pfam" id="PF09375"/>
    </source>
</evidence>
<evidence type="ECO:0000313" key="6">
    <source>
        <dbReference type="Proteomes" id="UP000262379"/>
    </source>
</evidence>
<dbReference type="AlphaFoldDB" id="A0A371XKB9"/>
<evidence type="ECO:0000313" key="5">
    <source>
        <dbReference type="EMBL" id="RFC69680.1"/>
    </source>
</evidence>
<dbReference type="CDD" id="cd14657">
    <property type="entry name" value="Imelysin_IrpA-like"/>
    <property type="match status" value="1"/>
</dbReference>
<keyword evidence="2 3" id="KW-0732">Signal</keyword>
<dbReference type="Pfam" id="PF09375">
    <property type="entry name" value="Peptidase_M75"/>
    <property type="match status" value="1"/>
</dbReference>
<dbReference type="Proteomes" id="UP000262379">
    <property type="component" value="Unassembled WGS sequence"/>
</dbReference>
<dbReference type="RefSeq" id="WP_116622302.1">
    <property type="nucleotide sequence ID" value="NZ_QURN01000001.1"/>
</dbReference>
<reference evidence="6" key="1">
    <citation type="submission" date="2018-08" db="EMBL/GenBank/DDBJ databases">
        <authorList>
            <person name="Im W.T."/>
        </authorList>
    </citation>
    <scope>NUCLEOTIDE SEQUENCE [LARGE SCALE GENOMIC DNA]</scope>
    <source>
        <strain evidence="6">LA-28</strain>
    </source>
</reference>
<name>A0A371XKB9_9HYPH</name>
<comment type="caution">
    <text evidence="5">The sequence shown here is derived from an EMBL/GenBank/DDBJ whole genome shotgun (WGS) entry which is preliminary data.</text>
</comment>
<organism evidence="5 6">
    <name type="scientific">Mesorhizobium denitrificans</name>
    <dbReference type="NCBI Taxonomy" id="2294114"/>
    <lineage>
        <taxon>Bacteria</taxon>
        <taxon>Pseudomonadati</taxon>
        <taxon>Pseudomonadota</taxon>
        <taxon>Alphaproteobacteria</taxon>
        <taxon>Hyphomicrobiales</taxon>
        <taxon>Phyllobacteriaceae</taxon>
        <taxon>Mesorhizobium</taxon>
    </lineage>
</organism>
<evidence type="ECO:0000256" key="3">
    <source>
        <dbReference type="SAM" id="SignalP"/>
    </source>
</evidence>
<feature type="chain" id="PRO_5016960738" evidence="3">
    <location>
        <begin position="35"/>
        <end position="434"/>
    </location>
</feature>
<gene>
    <name evidence="5" type="ORF">DY251_01975</name>
</gene>
<feature type="domain" description="Imelysin-like" evidence="4">
    <location>
        <begin position="49"/>
        <end position="405"/>
    </location>
</feature>
<comment type="subcellular location">
    <subcellularLocation>
        <location evidence="1">Cell envelope</location>
    </subcellularLocation>
</comment>
<evidence type="ECO:0000256" key="2">
    <source>
        <dbReference type="ARBA" id="ARBA00022729"/>
    </source>
</evidence>
<dbReference type="EMBL" id="QURN01000001">
    <property type="protein sequence ID" value="RFC69680.1"/>
    <property type="molecule type" value="Genomic_DNA"/>
</dbReference>
<protein>
    <submittedName>
        <fullName evidence="5">Peptidase</fullName>
    </submittedName>
</protein>
<evidence type="ECO:0000256" key="1">
    <source>
        <dbReference type="ARBA" id="ARBA00004196"/>
    </source>
</evidence>
<dbReference type="GO" id="GO:0030313">
    <property type="term" value="C:cell envelope"/>
    <property type="evidence" value="ECO:0007669"/>
    <property type="project" value="UniProtKB-SubCell"/>
</dbReference>
<dbReference type="InterPro" id="IPR038352">
    <property type="entry name" value="Imelysin_sf"/>
</dbReference>